<organism evidence="16 17">
    <name type="scientific">Pseudidiomarina halophila</name>
    <dbReference type="NCBI Taxonomy" id="1449799"/>
    <lineage>
        <taxon>Bacteria</taxon>
        <taxon>Pseudomonadati</taxon>
        <taxon>Pseudomonadota</taxon>
        <taxon>Gammaproteobacteria</taxon>
        <taxon>Alteromonadales</taxon>
        <taxon>Idiomarinaceae</taxon>
        <taxon>Pseudidiomarina</taxon>
    </lineage>
</organism>
<evidence type="ECO:0000256" key="4">
    <source>
        <dbReference type="ARBA" id="ARBA00022801"/>
    </source>
</evidence>
<evidence type="ECO:0000256" key="12">
    <source>
        <dbReference type="ARBA" id="ARBA00044969"/>
    </source>
</evidence>
<dbReference type="GO" id="GO:0016818">
    <property type="term" value="F:hydrolase activity, acting on acid anhydrides, in phosphorus-containing anhydrides"/>
    <property type="evidence" value="ECO:0007669"/>
    <property type="project" value="InterPro"/>
</dbReference>
<evidence type="ECO:0000256" key="1">
    <source>
        <dbReference type="ARBA" id="ARBA00001966"/>
    </source>
</evidence>
<evidence type="ECO:0000256" key="6">
    <source>
        <dbReference type="ARBA" id="ARBA00022840"/>
    </source>
</evidence>
<keyword evidence="7" id="KW-0408">Iron</keyword>
<keyword evidence="5 16" id="KW-0347">Helicase</keyword>
<dbReference type="OrthoDB" id="9805194at2"/>
<comment type="similarity">
    <text evidence="11">Belongs to the helicase family. DinG subfamily.</text>
</comment>
<keyword evidence="8" id="KW-0411">Iron-sulfur</keyword>
<dbReference type="GO" id="GO:0006281">
    <property type="term" value="P:DNA repair"/>
    <property type="evidence" value="ECO:0007669"/>
    <property type="project" value="TreeGrafter"/>
</dbReference>
<reference evidence="17" key="1">
    <citation type="journal article" date="2018" name="Front. Microbiol.">
        <title>Genome-Based Analysis Reveals the Taxonomy and Diversity of the Family Idiomarinaceae.</title>
        <authorList>
            <person name="Liu Y."/>
            <person name="Lai Q."/>
            <person name="Shao Z."/>
        </authorList>
    </citation>
    <scope>NUCLEOTIDE SEQUENCE [LARGE SCALE GENOMIC DNA]</scope>
    <source>
        <strain evidence="17">BH195</strain>
    </source>
</reference>
<dbReference type="FunFam" id="3.40.50.300:FF:000499">
    <property type="entry name" value="ATP-dependent DNA helicase"/>
    <property type="match status" value="1"/>
</dbReference>
<dbReference type="SMART" id="SM00491">
    <property type="entry name" value="HELICc2"/>
    <property type="match status" value="1"/>
</dbReference>
<evidence type="ECO:0000313" key="17">
    <source>
        <dbReference type="Proteomes" id="UP000287198"/>
    </source>
</evidence>
<dbReference type="InterPro" id="IPR011545">
    <property type="entry name" value="DEAD/DEAH_box_helicase_dom"/>
</dbReference>
<dbReference type="InterPro" id="IPR027417">
    <property type="entry name" value="P-loop_NTPase"/>
</dbReference>
<protein>
    <recommendedName>
        <fullName evidence="14">ATP-dependent DNA helicase YoaA</fullName>
        <ecNumber evidence="12">5.6.2.3</ecNumber>
    </recommendedName>
</protein>
<dbReference type="FunFam" id="3.40.50.300:FF:000466">
    <property type="entry name" value="ATP-dependent DNA helicase"/>
    <property type="match status" value="1"/>
</dbReference>
<dbReference type="InterPro" id="IPR014013">
    <property type="entry name" value="Helic_SF1/SF2_ATP-bd_DinG/Rad3"/>
</dbReference>
<dbReference type="InterPro" id="IPR014001">
    <property type="entry name" value="Helicase_ATP-bd"/>
</dbReference>
<name>A0A432XZQ2_9GAMM</name>
<dbReference type="PANTHER" id="PTHR11472">
    <property type="entry name" value="DNA REPAIR DEAD HELICASE RAD3/XP-D SUBFAMILY MEMBER"/>
    <property type="match status" value="1"/>
</dbReference>
<dbReference type="AlphaFoldDB" id="A0A432XZQ2"/>
<dbReference type="GO" id="GO:0043139">
    <property type="term" value="F:5'-3' DNA helicase activity"/>
    <property type="evidence" value="ECO:0007669"/>
    <property type="project" value="UniProtKB-EC"/>
</dbReference>
<dbReference type="RefSeq" id="WP_126761396.1">
    <property type="nucleotide sequence ID" value="NZ_JBHLTZ010000004.1"/>
</dbReference>
<dbReference type="SUPFAM" id="SSF52540">
    <property type="entry name" value="P-loop containing nucleoside triphosphate hydrolases"/>
    <property type="match status" value="2"/>
</dbReference>
<gene>
    <name evidence="16" type="ORF">CWI69_01965</name>
</gene>
<evidence type="ECO:0000313" key="16">
    <source>
        <dbReference type="EMBL" id="RUO54212.1"/>
    </source>
</evidence>
<keyword evidence="10" id="KW-0413">Isomerase</keyword>
<accession>A0A432XZQ2</accession>
<dbReference type="Proteomes" id="UP000287198">
    <property type="component" value="Unassembled WGS sequence"/>
</dbReference>
<keyword evidence="3" id="KW-0547">Nucleotide-binding</keyword>
<dbReference type="GO" id="GO:0005524">
    <property type="term" value="F:ATP binding"/>
    <property type="evidence" value="ECO:0007669"/>
    <property type="project" value="UniProtKB-KW"/>
</dbReference>
<evidence type="ECO:0000256" key="7">
    <source>
        <dbReference type="ARBA" id="ARBA00023004"/>
    </source>
</evidence>
<dbReference type="EC" id="5.6.2.3" evidence="12"/>
<dbReference type="Pfam" id="PF00270">
    <property type="entry name" value="DEAD"/>
    <property type="match status" value="1"/>
</dbReference>
<keyword evidence="2" id="KW-0479">Metal-binding</keyword>
<comment type="catalytic activity">
    <reaction evidence="13">
        <text>ATP + H2O = ADP + phosphate + H(+)</text>
        <dbReference type="Rhea" id="RHEA:13065"/>
        <dbReference type="ChEBI" id="CHEBI:15377"/>
        <dbReference type="ChEBI" id="CHEBI:15378"/>
        <dbReference type="ChEBI" id="CHEBI:30616"/>
        <dbReference type="ChEBI" id="CHEBI:43474"/>
        <dbReference type="ChEBI" id="CHEBI:456216"/>
        <dbReference type="EC" id="5.6.2.3"/>
    </reaction>
</comment>
<dbReference type="Gene3D" id="3.40.50.300">
    <property type="entry name" value="P-loop containing nucleotide triphosphate hydrolases"/>
    <property type="match status" value="2"/>
</dbReference>
<dbReference type="GO" id="GO:0046872">
    <property type="term" value="F:metal ion binding"/>
    <property type="evidence" value="ECO:0007669"/>
    <property type="project" value="UniProtKB-KW"/>
</dbReference>
<dbReference type="EMBL" id="PIPW01000001">
    <property type="protein sequence ID" value="RUO54212.1"/>
    <property type="molecule type" value="Genomic_DNA"/>
</dbReference>
<dbReference type="PANTHER" id="PTHR11472:SF34">
    <property type="entry name" value="REGULATOR OF TELOMERE ELONGATION HELICASE 1"/>
    <property type="match status" value="1"/>
</dbReference>
<evidence type="ECO:0000256" key="3">
    <source>
        <dbReference type="ARBA" id="ARBA00022741"/>
    </source>
</evidence>
<dbReference type="InterPro" id="IPR045028">
    <property type="entry name" value="DinG/Rad3-like"/>
</dbReference>
<sequence>MTSVAEYFQSDSVLTTALPGFAPRPAQTEMATAIAKTLKAKTQLVVEAETGTGKTYAYLVPILKSKGSAIISTGTKALQEQLYHRDLPALRDAIAPQKQVSLLKGRSNYLCLHRLAQSQAHASELSPTVQKQVVEVKRWAVRTEDGDVGGLSSLPEDAEVLPHVTSTVDNCLGRDCPDYDDCYLVKARKSALEADVVVVNHHLFFADMALKDVGFGELIPHADALVFDEAHQLPDIASQYFGEAVGSRQLQELAQEAKVLYLTELKDLRQLDKAADKLLGSLRDWRLAFPVDPQRGNWRQAQQQPQIQEAAAQVSETMQFFADVAKGALGRNQDLDSIYERCVQFMHTWELLQNTQRTGFSFWFETTPRQITVHQTPLQVADKFGSYVANSESSWVFTSATLAIGKDFSHFTRLLGLDQAATLCLPSPFAFAEQGMLCVPRYLPQPHEREMLDHLLQVTTQVLDVNQQGGTFVLFTSHRMLQRVAERLETLTDRPLFVQGSTNKRELLADFIAAGNGVLLGTSSFWEGVDVRGKALTCVIIDKLPFGSPDDPLLQARIEDCRLRGAEPFTQVQLPPAVIALKQGAGRLIRDSSDRGVLIVCDQRLVTKPYGQLFLASLPPLRRTRDLSQALDFLAEINGDSSA</sequence>
<comment type="cofactor">
    <cofactor evidence="1">
        <name>[4Fe-4S] cluster</name>
        <dbReference type="ChEBI" id="CHEBI:49883"/>
    </cofactor>
</comment>
<comment type="caution">
    <text evidence="16">The sequence shown here is derived from an EMBL/GenBank/DDBJ whole genome shotgun (WGS) entry which is preliminary data.</text>
</comment>
<dbReference type="GO" id="GO:0051536">
    <property type="term" value="F:iron-sulfur cluster binding"/>
    <property type="evidence" value="ECO:0007669"/>
    <property type="project" value="UniProtKB-KW"/>
</dbReference>
<feature type="domain" description="Helicase ATP-binding" evidence="15">
    <location>
        <begin position="13"/>
        <end position="275"/>
    </location>
</feature>
<evidence type="ECO:0000256" key="11">
    <source>
        <dbReference type="ARBA" id="ARBA00038058"/>
    </source>
</evidence>
<evidence type="ECO:0000256" key="9">
    <source>
        <dbReference type="ARBA" id="ARBA00023125"/>
    </source>
</evidence>
<evidence type="ECO:0000256" key="2">
    <source>
        <dbReference type="ARBA" id="ARBA00022723"/>
    </source>
</evidence>
<evidence type="ECO:0000256" key="13">
    <source>
        <dbReference type="ARBA" id="ARBA00048954"/>
    </source>
</evidence>
<keyword evidence="6" id="KW-0067">ATP-binding</keyword>
<evidence type="ECO:0000259" key="15">
    <source>
        <dbReference type="PROSITE" id="PS51193"/>
    </source>
</evidence>
<evidence type="ECO:0000256" key="5">
    <source>
        <dbReference type="ARBA" id="ARBA00022806"/>
    </source>
</evidence>
<evidence type="ECO:0000256" key="8">
    <source>
        <dbReference type="ARBA" id="ARBA00023014"/>
    </source>
</evidence>
<dbReference type="SMART" id="SM00487">
    <property type="entry name" value="DEXDc"/>
    <property type="match status" value="1"/>
</dbReference>
<dbReference type="PROSITE" id="PS51193">
    <property type="entry name" value="HELICASE_ATP_BIND_2"/>
    <property type="match status" value="1"/>
</dbReference>
<keyword evidence="4" id="KW-0378">Hydrolase</keyword>
<dbReference type="InterPro" id="IPR006555">
    <property type="entry name" value="ATP-dep_Helicase_C"/>
</dbReference>
<keyword evidence="9" id="KW-0238">DNA-binding</keyword>
<keyword evidence="17" id="KW-1185">Reference proteome</keyword>
<dbReference type="GO" id="GO:0003677">
    <property type="term" value="F:DNA binding"/>
    <property type="evidence" value="ECO:0007669"/>
    <property type="project" value="UniProtKB-KW"/>
</dbReference>
<evidence type="ECO:0000256" key="14">
    <source>
        <dbReference type="ARBA" id="ARBA00071792"/>
    </source>
</evidence>
<evidence type="ECO:0000256" key="10">
    <source>
        <dbReference type="ARBA" id="ARBA00023235"/>
    </source>
</evidence>
<dbReference type="Pfam" id="PF13307">
    <property type="entry name" value="Helicase_C_2"/>
    <property type="match status" value="1"/>
</dbReference>
<proteinExistence type="inferred from homology"/>